<dbReference type="Pfam" id="PF00096">
    <property type="entry name" value="zf-C2H2"/>
    <property type="match status" value="3"/>
</dbReference>
<dbReference type="PROSITE" id="PS00028">
    <property type="entry name" value="ZINC_FINGER_C2H2_1"/>
    <property type="match status" value="6"/>
</dbReference>
<reference evidence="10" key="1">
    <citation type="submission" date="2012-12" db="EMBL/GenBank/DDBJ databases">
        <authorList>
            <person name="Hellsten U."/>
            <person name="Grimwood J."/>
            <person name="Chapman J.A."/>
            <person name="Shapiro H."/>
            <person name="Aerts A."/>
            <person name="Otillar R.P."/>
            <person name="Terry A.Y."/>
            <person name="Boore J.L."/>
            <person name="Simakov O."/>
            <person name="Marletaz F."/>
            <person name="Cho S.-J."/>
            <person name="Edsinger-Gonzales E."/>
            <person name="Havlak P."/>
            <person name="Kuo D.-H."/>
            <person name="Larsson T."/>
            <person name="Lv J."/>
            <person name="Arendt D."/>
            <person name="Savage R."/>
            <person name="Osoegawa K."/>
            <person name="de Jong P."/>
            <person name="Lindberg D.R."/>
            <person name="Seaver E.C."/>
            <person name="Weisblat D.A."/>
            <person name="Putnam N.H."/>
            <person name="Grigoriev I.V."/>
            <person name="Rokhsar D.S."/>
        </authorList>
    </citation>
    <scope>NUCLEOTIDE SEQUENCE</scope>
    <source>
        <strain evidence="10">I ESC-2004</strain>
    </source>
</reference>
<feature type="domain" description="C2H2-type" evidence="7">
    <location>
        <begin position="238"/>
        <end position="267"/>
    </location>
</feature>
<dbReference type="OrthoDB" id="6077919at2759"/>
<evidence type="ECO:0000256" key="4">
    <source>
        <dbReference type="ARBA" id="ARBA00022833"/>
    </source>
</evidence>
<evidence type="ECO:0000256" key="2">
    <source>
        <dbReference type="ARBA" id="ARBA00022737"/>
    </source>
</evidence>
<keyword evidence="1" id="KW-0479">Metal-binding</keyword>
<dbReference type="InterPro" id="IPR051061">
    <property type="entry name" value="Zinc_finger_trans_reg"/>
</dbReference>
<reference evidence="9" key="3">
    <citation type="submission" date="2015-06" db="UniProtKB">
        <authorList>
            <consortium name="EnsemblMetazoa"/>
        </authorList>
    </citation>
    <scope>IDENTIFICATION</scope>
</reference>
<gene>
    <name evidence="8" type="ORF">CAPTEDRAFT_223151</name>
</gene>
<dbReference type="STRING" id="283909.R7V2Y2"/>
<keyword evidence="2" id="KW-0677">Repeat</keyword>
<reference evidence="8 10" key="2">
    <citation type="journal article" date="2013" name="Nature">
        <title>Insights into bilaterian evolution from three spiralian genomes.</title>
        <authorList>
            <person name="Simakov O."/>
            <person name="Marletaz F."/>
            <person name="Cho S.J."/>
            <person name="Edsinger-Gonzales E."/>
            <person name="Havlak P."/>
            <person name="Hellsten U."/>
            <person name="Kuo D.H."/>
            <person name="Larsson T."/>
            <person name="Lv J."/>
            <person name="Arendt D."/>
            <person name="Savage R."/>
            <person name="Osoegawa K."/>
            <person name="de Jong P."/>
            <person name="Grimwood J."/>
            <person name="Chapman J.A."/>
            <person name="Shapiro H."/>
            <person name="Aerts A."/>
            <person name="Otillar R.P."/>
            <person name="Terry A.Y."/>
            <person name="Boore J.L."/>
            <person name="Grigoriev I.V."/>
            <person name="Lindberg D.R."/>
            <person name="Seaver E.C."/>
            <person name="Weisblat D.A."/>
            <person name="Putnam N.H."/>
            <person name="Rokhsar D.S."/>
        </authorList>
    </citation>
    <scope>NUCLEOTIDE SEQUENCE</scope>
    <source>
        <strain evidence="8 10">I ESC-2004</strain>
    </source>
</reference>
<dbReference type="GO" id="GO:0005634">
    <property type="term" value="C:nucleus"/>
    <property type="evidence" value="ECO:0007669"/>
    <property type="project" value="TreeGrafter"/>
</dbReference>
<dbReference type="EMBL" id="KB295623">
    <property type="protein sequence ID" value="ELU12929.1"/>
    <property type="molecule type" value="Genomic_DNA"/>
</dbReference>
<dbReference type="PANTHER" id="PTHR46179:SF3">
    <property type="entry name" value="ZINC FINGER PROTEIN 410"/>
    <property type="match status" value="1"/>
</dbReference>
<evidence type="ECO:0000313" key="9">
    <source>
        <dbReference type="EnsemblMetazoa" id="CapteP223151"/>
    </source>
</evidence>
<dbReference type="EnsemblMetazoa" id="CapteT223151">
    <property type="protein sequence ID" value="CapteP223151"/>
    <property type="gene ID" value="CapteG223151"/>
</dbReference>
<evidence type="ECO:0000256" key="6">
    <source>
        <dbReference type="SAM" id="MobiDB-lite"/>
    </source>
</evidence>
<dbReference type="InterPro" id="IPR013087">
    <property type="entry name" value="Znf_C2H2_type"/>
</dbReference>
<dbReference type="Gene3D" id="3.30.160.60">
    <property type="entry name" value="Classic Zinc Finger"/>
    <property type="match status" value="5"/>
</dbReference>
<organism evidence="8">
    <name type="scientific">Capitella teleta</name>
    <name type="common">Polychaete worm</name>
    <dbReference type="NCBI Taxonomy" id="283909"/>
    <lineage>
        <taxon>Eukaryota</taxon>
        <taxon>Metazoa</taxon>
        <taxon>Spiralia</taxon>
        <taxon>Lophotrochozoa</taxon>
        <taxon>Annelida</taxon>
        <taxon>Polychaeta</taxon>
        <taxon>Sedentaria</taxon>
        <taxon>Scolecida</taxon>
        <taxon>Capitellidae</taxon>
        <taxon>Capitella</taxon>
    </lineage>
</organism>
<dbReference type="PANTHER" id="PTHR46179">
    <property type="entry name" value="ZINC FINGER PROTEIN"/>
    <property type="match status" value="1"/>
</dbReference>
<evidence type="ECO:0000313" key="8">
    <source>
        <dbReference type="EMBL" id="ELU12929.1"/>
    </source>
</evidence>
<dbReference type="FunFam" id="3.30.160.60:FF:000072">
    <property type="entry name" value="zinc finger protein 143 isoform X1"/>
    <property type="match status" value="1"/>
</dbReference>
<feature type="domain" description="C2H2-type" evidence="7">
    <location>
        <begin position="208"/>
        <end position="237"/>
    </location>
</feature>
<keyword evidence="3 5" id="KW-0863">Zinc-finger</keyword>
<dbReference type="OMA" id="KPHIRTI"/>
<dbReference type="InterPro" id="IPR036236">
    <property type="entry name" value="Znf_C2H2_sf"/>
</dbReference>
<keyword evidence="10" id="KW-1185">Reference proteome</keyword>
<feature type="domain" description="C2H2-type" evidence="7">
    <location>
        <begin position="178"/>
        <end position="207"/>
    </location>
</feature>
<dbReference type="SMART" id="SM00355">
    <property type="entry name" value="ZnF_C2H2"/>
    <property type="match status" value="6"/>
</dbReference>
<feature type="compositionally biased region" description="Acidic residues" evidence="6">
    <location>
        <begin position="1"/>
        <end position="11"/>
    </location>
</feature>
<feature type="domain" description="C2H2-type" evidence="7">
    <location>
        <begin position="296"/>
        <end position="324"/>
    </location>
</feature>
<feature type="domain" description="C2H2-type" evidence="7">
    <location>
        <begin position="268"/>
        <end position="295"/>
    </location>
</feature>
<evidence type="ECO:0000256" key="3">
    <source>
        <dbReference type="ARBA" id="ARBA00022771"/>
    </source>
</evidence>
<evidence type="ECO:0000256" key="1">
    <source>
        <dbReference type="ARBA" id="ARBA00022723"/>
    </source>
</evidence>
<dbReference type="FunFam" id="3.30.160.60:FF:000882">
    <property type="entry name" value="Predicted gene, 21060"/>
    <property type="match status" value="1"/>
</dbReference>
<proteinExistence type="predicted"/>
<feature type="region of interest" description="Disordered" evidence="6">
    <location>
        <begin position="1"/>
        <end position="25"/>
    </location>
</feature>
<evidence type="ECO:0000259" key="7">
    <source>
        <dbReference type="PROSITE" id="PS50157"/>
    </source>
</evidence>
<dbReference type="SUPFAM" id="SSF57667">
    <property type="entry name" value="beta-beta-alpha zinc fingers"/>
    <property type="match status" value="3"/>
</dbReference>
<dbReference type="GO" id="GO:0003712">
    <property type="term" value="F:transcription coregulator activity"/>
    <property type="evidence" value="ECO:0007669"/>
    <property type="project" value="TreeGrafter"/>
</dbReference>
<dbReference type="PROSITE" id="PS50157">
    <property type="entry name" value="ZINC_FINGER_C2H2_2"/>
    <property type="match status" value="5"/>
</dbReference>
<evidence type="ECO:0000313" key="10">
    <source>
        <dbReference type="Proteomes" id="UP000014760"/>
    </source>
</evidence>
<dbReference type="EMBL" id="AMQN01000791">
    <property type="status" value="NOT_ANNOTATED_CDS"/>
    <property type="molecule type" value="Genomic_DNA"/>
</dbReference>
<evidence type="ECO:0000256" key="5">
    <source>
        <dbReference type="PROSITE-ProRule" id="PRU00042"/>
    </source>
</evidence>
<name>R7V2Y2_CAPTE</name>
<dbReference type="AlphaFoldDB" id="R7V2Y2"/>
<dbReference type="FunFam" id="3.30.160.60:FF:000125">
    <property type="entry name" value="Putative zinc finger protein 143"/>
    <property type="match status" value="1"/>
</dbReference>
<feature type="region of interest" description="Disordered" evidence="6">
    <location>
        <begin position="312"/>
        <end position="339"/>
    </location>
</feature>
<accession>R7V2Y2</accession>
<dbReference type="GO" id="GO:0008270">
    <property type="term" value="F:zinc ion binding"/>
    <property type="evidence" value="ECO:0007669"/>
    <property type="project" value="UniProtKB-KW"/>
</dbReference>
<dbReference type="HOGENOM" id="CLU_571409_0_0_1"/>
<protein>
    <recommendedName>
        <fullName evidence="7">C2H2-type domain-containing protein</fullName>
    </recommendedName>
</protein>
<dbReference type="GO" id="GO:0006357">
    <property type="term" value="P:regulation of transcription by RNA polymerase II"/>
    <property type="evidence" value="ECO:0007669"/>
    <property type="project" value="TreeGrafter"/>
</dbReference>
<dbReference type="Proteomes" id="UP000014760">
    <property type="component" value="Unassembled WGS sequence"/>
</dbReference>
<sequence>MEEEDSVDAVDDSNSSGLNIYKESRLPEDGSMPLYVIRSNDESEDKNGGEDQHISLLVVSTLPNNSSNITDLNYVLRNVQFSLSEGESSEIVSAETVETPPTREDPCLAEPAPKKCEFASAYWIKLSTVCIILARRMSQTVVCEVCPYEACSQVFDSISALNVHARRQHQRGSKCTPLTCTHEGCEREFTWPTHLKYHMLSHNQERAFKCDEPGCGKAFITPQRLLVHQRTHTGEKPFKCEEPGCDKAFTTKGNLGNHVRLHSGERPFRCEQCDWAFAEKSSLKKHLVKHSGKKPFSCDFCSQEFTQSSSRTAHLKRCHPEKMADKKKRQQNKLPSDSGMKLNTVISMESNTPCNELVLQAFVRDGISMYGEPQQSSPTEEEQSLCSFQGIEETSQVEQDYLKLDQCILGSNDDAMTAASSDVPSGDDNVVVLSQASSMGTLSKMYHAADHENDVLCNPSSYEDRNRGVYDATDLLDS</sequence>
<keyword evidence="4" id="KW-0862">Zinc</keyword>